<dbReference type="Pfam" id="PF00571">
    <property type="entry name" value="CBS"/>
    <property type="match status" value="2"/>
</dbReference>
<evidence type="ECO:0000256" key="2">
    <source>
        <dbReference type="PROSITE-ProRule" id="PRU00703"/>
    </source>
</evidence>
<keyword evidence="1 2" id="KW-0129">CBS domain</keyword>
<dbReference type="EMBL" id="SJPY01000005">
    <property type="protein sequence ID" value="TWU39914.1"/>
    <property type="molecule type" value="Genomic_DNA"/>
</dbReference>
<dbReference type="OrthoDB" id="9807125at2"/>
<dbReference type="PROSITE" id="PS51371">
    <property type="entry name" value="CBS"/>
    <property type="match status" value="2"/>
</dbReference>
<dbReference type="InterPro" id="IPR000644">
    <property type="entry name" value="CBS_dom"/>
</dbReference>
<reference evidence="4 5" key="1">
    <citation type="submission" date="2019-02" db="EMBL/GenBank/DDBJ databases">
        <title>Deep-cultivation of Planctomycetes and their phenomic and genomic characterization uncovers novel biology.</title>
        <authorList>
            <person name="Wiegand S."/>
            <person name="Jogler M."/>
            <person name="Boedeker C."/>
            <person name="Pinto D."/>
            <person name="Vollmers J."/>
            <person name="Rivas-Marin E."/>
            <person name="Kohn T."/>
            <person name="Peeters S.H."/>
            <person name="Heuer A."/>
            <person name="Rast P."/>
            <person name="Oberbeckmann S."/>
            <person name="Bunk B."/>
            <person name="Jeske O."/>
            <person name="Meyerdierks A."/>
            <person name="Storesund J.E."/>
            <person name="Kallscheuer N."/>
            <person name="Luecker S."/>
            <person name="Lage O.M."/>
            <person name="Pohl T."/>
            <person name="Merkel B.J."/>
            <person name="Hornburger P."/>
            <person name="Mueller R.-W."/>
            <person name="Bruemmer F."/>
            <person name="Labrenz M."/>
            <person name="Spormann A.M."/>
            <person name="Op Den Camp H."/>
            <person name="Overmann J."/>
            <person name="Amann R."/>
            <person name="Jetten M.S.M."/>
            <person name="Mascher T."/>
            <person name="Medema M.H."/>
            <person name="Devos D.P."/>
            <person name="Kaster A.-K."/>
            <person name="Ovreas L."/>
            <person name="Rohde M."/>
            <person name="Galperin M.Y."/>
            <person name="Jogler C."/>
        </authorList>
    </citation>
    <scope>NUCLEOTIDE SEQUENCE [LARGE SCALE GENOMIC DNA]</scope>
    <source>
        <strain evidence="4 5">Q31b</strain>
    </source>
</reference>
<dbReference type="Proteomes" id="UP000315471">
    <property type="component" value="Unassembled WGS sequence"/>
</dbReference>
<evidence type="ECO:0000313" key="5">
    <source>
        <dbReference type="Proteomes" id="UP000315471"/>
    </source>
</evidence>
<evidence type="ECO:0000313" key="4">
    <source>
        <dbReference type="EMBL" id="TWU39914.1"/>
    </source>
</evidence>
<gene>
    <name evidence="4" type="ORF">Q31b_32300</name>
</gene>
<evidence type="ECO:0000259" key="3">
    <source>
        <dbReference type="PROSITE" id="PS51371"/>
    </source>
</evidence>
<protein>
    <submittedName>
        <fullName evidence="4">CBS domain protein</fullName>
    </submittedName>
</protein>
<dbReference type="InterPro" id="IPR051257">
    <property type="entry name" value="Diverse_CBS-Domain"/>
</dbReference>
<dbReference type="AlphaFoldDB" id="A0A5C6DUI2"/>
<dbReference type="SMART" id="SM00116">
    <property type="entry name" value="CBS"/>
    <property type="match status" value="2"/>
</dbReference>
<organism evidence="4 5">
    <name type="scientific">Novipirellula aureliae</name>
    <dbReference type="NCBI Taxonomy" id="2527966"/>
    <lineage>
        <taxon>Bacteria</taxon>
        <taxon>Pseudomonadati</taxon>
        <taxon>Planctomycetota</taxon>
        <taxon>Planctomycetia</taxon>
        <taxon>Pirellulales</taxon>
        <taxon>Pirellulaceae</taxon>
        <taxon>Novipirellula</taxon>
    </lineage>
</organism>
<name>A0A5C6DUI2_9BACT</name>
<sequence>MKLQPVPNTNDLMKVVTHTVAPETRLADVIDYLTRCGVSSVLVVREENGKRVLLGLLSEGDCLEHLSNELFYGSPMPIQTAATIMKRHPLCVTTDTDVFALSSIFVSHNYHYLPVIEGQFLVGIVCRSDVLRSLDEYYRQWVKLHDDERTPIDVHEIMNHRFLVKV</sequence>
<comment type="caution">
    <text evidence="4">The sequence shown here is derived from an EMBL/GenBank/DDBJ whole genome shotgun (WGS) entry which is preliminary data.</text>
</comment>
<proteinExistence type="predicted"/>
<accession>A0A5C6DUI2</accession>
<dbReference type="PANTHER" id="PTHR43080">
    <property type="entry name" value="CBS DOMAIN-CONTAINING PROTEIN CBSX3, MITOCHONDRIAL"/>
    <property type="match status" value="1"/>
</dbReference>
<feature type="domain" description="CBS" evidence="3">
    <location>
        <begin position="85"/>
        <end position="148"/>
    </location>
</feature>
<evidence type="ECO:0000256" key="1">
    <source>
        <dbReference type="ARBA" id="ARBA00023122"/>
    </source>
</evidence>
<feature type="domain" description="CBS" evidence="3">
    <location>
        <begin position="13"/>
        <end position="74"/>
    </location>
</feature>
<dbReference type="InterPro" id="IPR046342">
    <property type="entry name" value="CBS_dom_sf"/>
</dbReference>
<dbReference type="Gene3D" id="3.10.580.10">
    <property type="entry name" value="CBS-domain"/>
    <property type="match status" value="1"/>
</dbReference>
<keyword evidence="5" id="KW-1185">Reference proteome</keyword>
<dbReference type="SUPFAM" id="SSF54631">
    <property type="entry name" value="CBS-domain pair"/>
    <property type="match status" value="1"/>
</dbReference>
<dbReference type="PANTHER" id="PTHR43080:SF2">
    <property type="entry name" value="CBS DOMAIN-CONTAINING PROTEIN"/>
    <property type="match status" value="1"/>
</dbReference>